<feature type="transmembrane region" description="Helical" evidence="9">
    <location>
        <begin position="137"/>
        <end position="155"/>
    </location>
</feature>
<gene>
    <name evidence="12" type="ORF">FXF65_06580</name>
</gene>
<keyword evidence="9" id="KW-1133">Transmembrane helix</keyword>
<organism evidence="12 13">
    <name type="scientific">Actinomadura syzygii</name>
    <dbReference type="NCBI Taxonomy" id="1427538"/>
    <lineage>
        <taxon>Bacteria</taxon>
        <taxon>Bacillati</taxon>
        <taxon>Actinomycetota</taxon>
        <taxon>Actinomycetes</taxon>
        <taxon>Streptosporangiales</taxon>
        <taxon>Thermomonosporaceae</taxon>
        <taxon>Actinomadura</taxon>
    </lineage>
</organism>
<keyword evidence="3" id="KW-0597">Phosphoprotein</keyword>
<evidence type="ECO:0000259" key="11">
    <source>
        <dbReference type="Pfam" id="PF07730"/>
    </source>
</evidence>
<keyword evidence="5" id="KW-0547">Nucleotide-binding</keyword>
<evidence type="ECO:0000313" key="12">
    <source>
        <dbReference type="EMBL" id="TYC17645.1"/>
    </source>
</evidence>
<evidence type="ECO:0000313" key="13">
    <source>
        <dbReference type="Proteomes" id="UP000322634"/>
    </source>
</evidence>
<dbReference type="Gene3D" id="1.20.5.1930">
    <property type="match status" value="1"/>
</dbReference>
<keyword evidence="4" id="KW-0808">Transferase</keyword>
<keyword evidence="7" id="KW-0067">ATP-binding</keyword>
<evidence type="ECO:0000256" key="4">
    <source>
        <dbReference type="ARBA" id="ARBA00022679"/>
    </source>
</evidence>
<keyword evidence="9" id="KW-0812">Transmembrane</keyword>
<keyword evidence="9" id="KW-0472">Membrane</keyword>
<evidence type="ECO:0000256" key="1">
    <source>
        <dbReference type="ARBA" id="ARBA00000085"/>
    </source>
</evidence>
<comment type="caution">
    <text evidence="12">The sequence shown here is derived from an EMBL/GenBank/DDBJ whole genome shotgun (WGS) entry which is preliminary data.</text>
</comment>
<keyword evidence="6 12" id="KW-0418">Kinase</keyword>
<dbReference type="InterPro" id="IPR011712">
    <property type="entry name" value="Sig_transdc_His_kin_sub3_dim/P"/>
</dbReference>
<evidence type="ECO:0000256" key="7">
    <source>
        <dbReference type="ARBA" id="ARBA00022840"/>
    </source>
</evidence>
<reference evidence="12 13" key="1">
    <citation type="submission" date="2019-08" db="EMBL/GenBank/DDBJ databases">
        <title>Actinomadura sp. nov. CYP1-5 isolated from mountain soil.</title>
        <authorList>
            <person name="Songsumanus A."/>
            <person name="Kuncharoen N."/>
            <person name="Kudo T."/>
            <person name="Yuki M."/>
            <person name="Igarashi Y."/>
            <person name="Tanasupawat S."/>
        </authorList>
    </citation>
    <scope>NUCLEOTIDE SEQUENCE [LARGE SCALE GENOMIC DNA]</scope>
    <source>
        <strain evidence="12 13">GKU157</strain>
    </source>
</reference>
<dbReference type="GO" id="GO:0046983">
    <property type="term" value="F:protein dimerization activity"/>
    <property type="evidence" value="ECO:0007669"/>
    <property type="project" value="InterPro"/>
</dbReference>
<dbReference type="Gene3D" id="3.30.565.10">
    <property type="entry name" value="Histidine kinase-like ATPase, C-terminal domain"/>
    <property type="match status" value="1"/>
</dbReference>
<dbReference type="PANTHER" id="PTHR24421">
    <property type="entry name" value="NITRATE/NITRITE SENSOR PROTEIN NARX-RELATED"/>
    <property type="match status" value="1"/>
</dbReference>
<evidence type="ECO:0000256" key="2">
    <source>
        <dbReference type="ARBA" id="ARBA00012438"/>
    </source>
</evidence>
<dbReference type="Pfam" id="PF02518">
    <property type="entry name" value="HATPase_c"/>
    <property type="match status" value="1"/>
</dbReference>
<keyword evidence="13" id="KW-1185">Reference proteome</keyword>
<keyword evidence="8" id="KW-0902">Two-component regulatory system</keyword>
<dbReference type="InterPro" id="IPR050482">
    <property type="entry name" value="Sensor_HK_TwoCompSys"/>
</dbReference>
<dbReference type="CDD" id="cd16917">
    <property type="entry name" value="HATPase_UhpB-NarQ-NarX-like"/>
    <property type="match status" value="1"/>
</dbReference>
<dbReference type="AlphaFoldDB" id="A0A5D0UJ54"/>
<dbReference type="OrthoDB" id="227596at2"/>
<name>A0A5D0UJ54_9ACTN</name>
<protein>
    <recommendedName>
        <fullName evidence="2">histidine kinase</fullName>
        <ecNumber evidence="2">2.7.13.3</ecNumber>
    </recommendedName>
</protein>
<feature type="transmembrane region" description="Helical" evidence="9">
    <location>
        <begin position="161"/>
        <end position="180"/>
    </location>
</feature>
<evidence type="ECO:0000259" key="10">
    <source>
        <dbReference type="Pfam" id="PF02518"/>
    </source>
</evidence>
<evidence type="ECO:0000256" key="6">
    <source>
        <dbReference type="ARBA" id="ARBA00022777"/>
    </source>
</evidence>
<proteinExistence type="predicted"/>
<feature type="transmembrane region" description="Helical" evidence="9">
    <location>
        <begin position="97"/>
        <end position="130"/>
    </location>
</feature>
<evidence type="ECO:0000256" key="8">
    <source>
        <dbReference type="ARBA" id="ARBA00023012"/>
    </source>
</evidence>
<dbReference type="InterPro" id="IPR003594">
    <property type="entry name" value="HATPase_dom"/>
</dbReference>
<feature type="transmembrane region" description="Helical" evidence="9">
    <location>
        <begin position="72"/>
        <end position="91"/>
    </location>
</feature>
<dbReference type="EC" id="2.7.13.3" evidence="2"/>
<dbReference type="SUPFAM" id="SSF55874">
    <property type="entry name" value="ATPase domain of HSP90 chaperone/DNA topoisomerase II/histidine kinase"/>
    <property type="match status" value="1"/>
</dbReference>
<feature type="domain" description="Histidine kinase/HSP90-like ATPase" evidence="10">
    <location>
        <begin position="320"/>
        <end position="405"/>
    </location>
</feature>
<sequence length="406" mass="42433">MRPPREPAYAGAMNDRPGIAQGQETTSAARSADRVKAAVRAVLAPNVRDRVAAVGFAVPATLMMGNHADQGVLRALALAAGVVLFSLPIALGRRRPLLALGLLLTGLGLVGAADPPSMVAGLTALGYVLWPLAAGPYAYAALALAVACAWTTALPDFRHRGGAVAFTVLYLVIWTAGHALGIQRRQARNRVEQAATDERLRIAREMHDLLAHGMSVITVQAGYGALIALDQPDKAQAALTTIETTGRQTLTELRALLHVLRPVDTGNGPTGTGADVHLEPAPGLGELRRLVDRTAQAGVRTALELDGPLAGLPPALDLSAYRIAQEALTNVVRHAGIDHAHLLIRRTPDALTVQVTDHGGGAGRGYRPGHGLLGMRERALVHGGTLDAAPLPEGGFRVRAVLPLTA</sequence>
<feature type="domain" description="Signal transduction histidine kinase subgroup 3 dimerisation and phosphoacceptor" evidence="11">
    <location>
        <begin position="198"/>
        <end position="264"/>
    </location>
</feature>
<dbReference type="GO" id="GO:0005524">
    <property type="term" value="F:ATP binding"/>
    <property type="evidence" value="ECO:0007669"/>
    <property type="project" value="UniProtKB-KW"/>
</dbReference>
<comment type="catalytic activity">
    <reaction evidence="1">
        <text>ATP + protein L-histidine = ADP + protein N-phospho-L-histidine.</text>
        <dbReference type="EC" id="2.7.13.3"/>
    </reaction>
</comment>
<evidence type="ECO:0000256" key="9">
    <source>
        <dbReference type="SAM" id="Phobius"/>
    </source>
</evidence>
<evidence type="ECO:0000256" key="3">
    <source>
        <dbReference type="ARBA" id="ARBA00022553"/>
    </source>
</evidence>
<dbReference type="InterPro" id="IPR036890">
    <property type="entry name" value="HATPase_C_sf"/>
</dbReference>
<dbReference type="GO" id="GO:0016020">
    <property type="term" value="C:membrane"/>
    <property type="evidence" value="ECO:0007669"/>
    <property type="project" value="InterPro"/>
</dbReference>
<dbReference type="Pfam" id="PF07730">
    <property type="entry name" value="HisKA_3"/>
    <property type="match status" value="1"/>
</dbReference>
<dbReference type="EMBL" id="VSFF01000002">
    <property type="protein sequence ID" value="TYC17645.1"/>
    <property type="molecule type" value="Genomic_DNA"/>
</dbReference>
<dbReference type="PANTHER" id="PTHR24421:SF10">
    <property type="entry name" value="NITRATE_NITRITE SENSOR PROTEIN NARQ"/>
    <property type="match status" value="1"/>
</dbReference>
<dbReference type="GO" id="GO:0000155">
    <property type="term" value="F:phosphorelay sensor kinase activity"/>
    <property type="evidence" value="ECO:0007669"/>
    <property type="project" value="InterPro"/>
</dbReference>
<accession>A0A5D0UJ54</accession>
<dbReference type="Proteomes" id="UP000322634">
    <property type="component" value="Unassembled WGS sequence"/>
</dbReference>
<evidence type="ECO:0000256" key="5">
    <source>
        <dbReference type="ARBA" id="ARBA00022741"/>
    </source>
</evidence>